<dbReference type="PANTHER" id="PTHR46018">
    <property type="entry name" value="ZINC PHOSPHODIESTERASE ELAC PROTEIN 1"/>
    <property type="match status" value="1"/>
</dbReference>
<accession>A0A1Z1MA28</accession>
<keyword evidence="1" id="KW-0150">Chloroplast</keyword>
<dbReference type="SUPFAM" id="SSF56281">
    <property type="entry name" value="Metallo-hydrolase/oxidoreductase"/>
    <property type="match status" value="1"/>
</dbReference>
<evidence type="ECO:0000313" key="1">
    <source>
        <dbReference type="EMBL" id="ARW62820.1"/>
    </source>
</evidence>
<sequence length="225" mass="25875">MILHYLDFHAYSFRKKHASFLIKLPIAKDTWLFNCTEGSQFNFLNQGLKINNLSKIIIPDLHTTSISGLLGLLSTLNLVGRIKSLHIYAPVDIKYYLDLGKKYSRTNFSYVLYIHVLRTGLIVNQYGYRIYALKLSGYYEFLIVQSEQYGTFYLSKAKYSNLEPGPIYGKLKKGFSFIKPDGSILDGSNFTSSNSLGSQVSFIFSYFYRKKVFKVLGVNNFTLFF</sequence>
<keyword evidence="1" id="KW-0934">Plastid</keyword>
<gene>
    <name evidence="1" type="primary">rnz</name>
</gene>
<name>A0A1Z1MA28_9FLOR</name>
<dbReference type="Gene3D" id="3.60.15.10">
    <property type="entry name" value="Ribonuclease Z/Hydroxyacylglutathione hydrolase-like"/>
    <property type="match status" value="1"/>
</dbReference>
<dbReference type="PANTHER" id="PTHR46018:SF2">
    <property type="entry name" value="ZINC PHOSPHODIESTERASE ELAC PROTEIN 1"/>
    <property type="match status" value="1"/>
</dbReference>
<dbReference type="RefSeq" id="YP_009394258.1">
    <property type="nucleotide sequence ID" value="NC_035272.1"/>
</dbReference>
<reference evidence="1" key="1">
    <citation type="journal article" date="2017" name="J. Phycol.">
        <title>Analysis of chloroplast genomes and a supermatrix inform reclassification of the Rhodomelaceae (Rhodophyta).</title>
        <authorList>
            <person name="Diaz-Tapia P."/>
            <person name="Maggs C.A."/>
            <person name="West J.A."/>
            <person name="Verbruggen H."/>
        </authorList>
    </citation>
    <scope>NUCLEOTIDE SEQUENCE</scope>
    <source>
        <strain evidence="1">PD516</strain>
    </source>
</reference>
<geneLocation type="chloroplast" evidence="1"/>
<organism evidence="1">
    <name type="scientific">Leptosiphonia brodiei</name>
    <dbReference type="NCBI Taxonomy" id="2608611"/>
    <lineage>
        <taxon>Eukaryota</taxon>
        <taxon>Rhodophyta</taxon>
        <taxon>Florideophyceae</taxon>
        <taxon>Rhodymeniophycidae</taxon>
        <taxon>Ceramiales</taxon>
        <taxon>Rhodomelaceae</taxon>
        <taxon>Polysiphonioideae</taxon>
        <taxon>Leptosiphonia</taxon>
    </lineage>
</organism>
<dbReference type="AlphaFoldDB" id="A0A1Z1MA28"/>
<dbReference type="InterPro" id="IPR036866">
    <property type="entry name" value="RibonucZ/Hydroxyglut_hydro"/>
</dbReference>
<proteinExistence type="predicted"/>
<dbReference type="GeneID" id="33356090"/>
<protein>
    <submittedName>
        <fullName evidence="1">Ribonuclease Z</fullName>
    </submittedName>
</protein>
<dbReference type="EMBL" id="MF101425">
    <property type="protein sequence ID" value="ARW62820.1"/>
    <property type="molecule type" value="Genomic_DNA"/>
</dbReference>
<dbReference type="GO" id="GO:0042781">
    <property type="term" value="F:3'-tRNA processing endoribonuclease activity"/>
    <property type="evidence" value="ECO:0007669"/>
    <property type="project" value="TreeGrafter"/>
</dbReference>